<keyword evidence="2" id="KW-0812">Transmembrane</keyword>
<organism evidence="3">
    <name type="scientific">Cyanobacterium aponinum AL20115</name>
    <dbReference type="NCBI Taxonomy" id="3090662"/>
    <lineage>
        <taxon>Bacteria</taxon>
        <taxon>Bacillati</taxon>
        <taxon>Cyanobacteriota</taxon>
        <taxon>Cyanophyceae</taxon>
        <taxon>Oscillatoriophycideae</taxon>
        <taxon>Chroococcales</taxon>
        <taxon>Geminocystaceae</taxon>
        <taxon>Cyanobacterium</taxon>
    </lineage>
</organism>
<evidence type="ECO:0000256" key="2">
    <source>
        <dbReference type="SAM" id="Phobius"/>
    </source>
</evidence>
<dbReference type="NCBIfam" id="TIGR02971">
    <property type="entry name" value="heterocyst_DevB"/>
    <property type="match status" value="1"/>
</dbReference>
<dbReference type="GO" id="GO:0015562">
    <property type="term" value="F:efflux transmembrane transporter activity"/>
    <property type="evidence" value="ECO:0007669"/>
    <property type="project" value="TreeGrafter"/>
</dbReference>
<dbReference type="RefSeq" id="WP_320001693.1">
    <property type="nucleotide sequence ID" value="NZ_CP138348.1"/>
</dbReference>
<dbReference type="PANTHER" id="PTHR30469">
    <property type="entry name" value="MULTIDRUG RESISTANCE PROTEIN MDTA"/>
    <property type="match status" value="1"/>
</dbReference>
<dbReference type="GO" id="GO:1990281">
    <property type="term" value="C:efflux pump complex"/>
    <property type="evidence" value="ECO:0007669"/>
    <property type="project" value="TreeGrafter"/>
</dbReference>
<proteinExistence type="predicted"/>
<feature type="transmembrane region" description="Helical" evidence="2">
    <location>
        <begin position="12"/>
        <end position="36"/>
    </location>
</feature>
<name>A0AAF1C2R4_9CHRO</name>
<protein>
    <submittedName>
        <fullName evidence="3">HlyD family efflux transporter periplasmic adaptor subunit</fullName>
    </submittedName>
</protein>
<feature type="coiled-coil region" evidence="1">
    <location>
        <begin position="232"/>
        <end position="302"/>
    </location>
</feature>
<sequence length="433" mass="47143">MGEAKISIMEKYGKSITIIATAFGVIMMVGLGLYVVSQRKPNVSSENEISQPVPITSIGGLGRIEPRTEVINVSPSPSLAGARVKTLLVKEGDWLKKGDIIAYTSDYDLKKAELERAKKELTVAQENLNIVKAGAKEGSINAQKAIVSQLQAELQGAIATDRAKINRLQAQLASEREERQATIDRLQAEKNNAQAQLNRYEQLAKEGVISASELDDRQLTLETADKRYQEALAIYRKTISTLSEEINEAQALATQRVNTLNKQIASAQATLNEISEIRPVDVAQAQAQVESAIALVNQAEVDLDLTIIKAPIDGEIIDINAYPGENISSDQGIVEIGNTQEMIVVAEIYESDISKVKLGQETQIRSENNSFDGIITGKIAEISSKIGKKDVLETDPAASVDARVVEVKIAVNPEDNNKIKNLIYSQVIVNILL</sequence>
<dbReference type="PANTHER" id="PTHR30469:SF15">
    <property type="entry name" value="HLYD FAMILY OF SECRETION PROTEINS"/>
    <property type="match status" value="1"/>
</dbReference>
<evidence type="ECO:0000313" key="3">
    <source>
        <dbReference type="EMBL" id="WPF88958.1"/>
    </source>
</evidence>
<evidence type="ECO:0000256" key="1">
    <source>
        <dbReference type="SAM" id="Coils"/>
    </source>
</evidence>
<dbReference type="Gene3D" id="2.40.30.170">
    <property type="match status" value="1"/>
</dbReference>
<dbReference type="EMBL" id="CP138348">
    <property type="protein sequence ID" value="WPF88958.1"/>
    <property type="molecule type" value="Genomic_DNA"/>
</dbReference>
<dbReference type="SUPFAM" id="SSF111369">
    <property type="entry name" value="HlyD-like secretion proteins"/>
    <property type="match status" value="1"/>
</dbReference>
<dbReference type="AlphaFoldDB" id="A0AAF1C2R4"/>
<keyword evidence="2" id="KW-1133">Transmembrane helix</keyword>
<reference evidence="3" key="1">
    <citation type="submission" date="2023-11" db="EMBL/GenBank/DDBJ databases">
        <title>Genome sequence of Cyanobacterium aponinum BCRC AL20115.</title>
        <authorList>
            <person name="Chang H.-Y."/>
            <person name="Lin K.-M."/>
            <person name="Hsueh H.-T."/>
            <person name="Chu H.-A."/>
            <person name="Kuo C.-H."/>
        </authorList>
    </citation>
    <scope>NUCLEOTIDE SEQUENCE</scope>
    <source>
        <strain evidence="3">AL20115</strain>
    </source>
</reference>
<feature type="coiled-coil region" evidence="1">
    <location>
        <begin position="100"/>
        <end position="134"/>
    </location>
</feature>
<dbReference type="Gene3D" id="1.10.287.470">
    <property type="entry name" value="Helix hairpin bin"/>
    <property type="match status" value="1"/>
</dbReference>
<dbReference type="InterPro" id="IPR014315">
    <property type="entry name" value="ABC_heterocyst_DevB"/>
</dbReference>
<feature type="coiled-coil region" evidence="1">
    <location>
        <begin position="158"/>
        <end position="206"/>
    </location>
</feature>
<accession>A0AAF1C2R4</accession>
<keyword evidence="1" id="KW-0175">Coiled coil</keyword>
<keyword evidence="2" id="KW-0472">Membrane</keyword>
<gene>
    <name evidence="3" type="ORF">SAY89_01420</name>
</gene>